<feature type="signal peptide" evidence="1">
    <location>
        <begin position="1"/>
        <end position="15"/>
    </location>
</feature>
<accession>A0A9P5BZA2</accession>
<sequence>MKFAIAALFAGIAAAAPTATPDVHGDPFETVTISNFVYVGVNGYPQIDFHIHSQRVDNVHCAADHIEVNGVYSCDDPSYTFRVLAEQGSRLRLAHVLNGPSMAGDFVIRMNGPIPTVLDQIGTSTADLDAQRDA</sequence>
<evidence type="ECO:0000313" key="3">
    <source>
        <dbReference type="Proteomes" id="UP000758155"/>
    </source>
</evidence>
<proteinExistence type="predicted"/>
<dbReference type="EMBL" id="SWKV01000056">
    <property type="protein sequence ID" value="KAF3035716.1"/>
    <property type="molecule type" value="Genomic_DNA"/>
</dbReference>
<protein>
    <submittedName>
        <fullName evidence="2">Uncharacterized protein</fullName>
    </submittedName>
</protein>
<name>A0A9P5BZA2_9PLEO</name>
<dbReference type="AlphaFoldDB" id="A0A9P5BZA2"/>
<gene>
    <name evidence="2" type="ORF">E8E12_007767</name>
</gene>
<evidence type="ECO:0000256" key="1">
    <source>
        <dbReference type="SAM" id="SignalP"/>
    </source>
</evidence>
<dbReference type="OrthoDB" id="5235486at2759"/>
<organism evidence="2 3">
    <name type="scientific">Didymella heteroderae</name>
    <dbReference type="NCBI Taxonomy" id="1769908"/>
    <lineage>
        <taxon>Eukaryota</taxon>
        <taxon>Fungi</taxon>
        <taxon>Dikarya</taxon>
        <taxon>Ascomycota</taxon>
        <taxon>Pezizomycotina</taxon>
        <taxon>Dothideomycetes</taxon>
        <taxon>Pleosporomycetidae</taxon>
        <taxon>Pleosporales</taxon>
        <taxon>Pleosporineae</taxon>
        <taxon>Didymellaceae</taxon>
        <taxon>Didymella</taxon>
    </lineage>
</organism>
<keyword evidence="3" id="KW-1185">Reference proteome</keyword>
<comment type="caution">
    <text evidence="2">The sequence shown here is derived from an EMBL/GenBank/DDBJ whole genome shotgun (WGS) entry which is preliminary data.</text>
</comment>
<dbReference type="Proteomes" id="UP000758155">
    <property type="component" value="Unassembled WGS sequence"/>
</dbReference>
<feature type="chain" id="PRO_5040273087" evidence="1">
    <location>
        <begin position="16"/>
        <end position="134"/>
    </location>
</feature>
<reference evidence="2" key="1">
    <citation type="submission" date="2019-04" db="EMBL/GenBank/DDBJ databases">
        <title>Sequencing of skin fungus with MAO and IRED activity.</title>
        <authorList>
            <person name="Marsaioli A.J."/>
            <person name="Bonatto J.M.C."/>
            <person name="Reis Junior O."/>
        </authorList>
    </citation>
    <scope>NUCLEOTIDE SEQUENCE</scope>
    <source>
        <strain evidence="2">28M1</strain>
    </source>
</reference>
<keyword evidence="1" id="KW-0732">Signal</keyword>
<evidence type="ECO:0000313" key="2">
    <source>
        <dbReference type="EMBL" id="KAF3035716.1"/>
    </source>
</evidence>